<accession>C1MLL7</accession>
<evidence type="ECO:0000313" key="3">
    <source>
        <dbReference type="EMBL" id="EEH59963.1"/>
    </source>
</evidence>
<keyword evidence="4" id="KW-1185">Reference proteome</keyword>
<dbReference type="STRING" id="564608.C1MLL7"/>
<evidence type="ECO:0000313" key="4">
    <source>
        <dbReference type="Proteomes" id="UP000001876"/>
    </source>
</evidence>
<dbReference type="Gene3D" id="2.60.120.200">
    <property type="match status" value="1"/>
</dbReference>
<gene>
    <name evidence="3" type="ORF">MICPUCDRAFT_55759</name>
</gene>
<sequence>MGGSPVPPDALTTLRSLRRSRESAPNPREDGVFVSELFTPPQRVCARRRGLSAPWYEVASQIRHLSQNNINGRDSLLPYPPETTNVLRGRLCTAKQAFTALRSLLLVVVICDLSHRAESSFQIDAVTDESPLLYAGMGTFYSKVNDACGLCNGDTTTCQGCDRIPNSDLLFDACGQCLNRYKISDKFNETCVHCVSIGGDTATNHVHDHQLFDDCSVCREPTGSIFSREGIPDEHSAGCIGCDGLPNSGGEVDACGVCGGHNCPLYAPDTHSWCCDCGGVPFGYHIINFCCECVDRVEHWADLSNGMYHGPPLKHSLAEYFWASGRSAIWNGKSELNRFIESESVLKSSFNRSNTVYSSFQGALDHFNVGWQMIRDLASDDNSACYTELYSLNIRSNPRDICGLCGGDNHTCLGCGSSVSTVVGRPIPDGGLLTDDCGVCGGDNSAIDECGLCFGGNETCTGCDGVPNSGKTLDDCFGSDDVRYLNFIGQNGEVGSGCSSPDDFKEACDRGMGGCCGCDGVPNSGKIMDGCDACQDNRDNGAQPLMNASCSGCDGVRYSERTYDACCICGGDNNHTSQCYLDVLVDGKDSKVPFDPYTMDYHTYFTSEGQALFDKCGECQGWGYNGSTCIGCDGIHGSGLTTDGCGVCGGDCSTCRAFDNGFPYDCSSPGRGWTGMDRWCVFVRTNGAVTVDAWTEWTVLPNGTDADGVHAISETWYEAVNMPGASTFIERAKGECRMFLEPSPPLSTRKKREWVVKVLGKEEGPYTLTELESGSIPVLDTTTGEKVSTPLLPTTLVAKIATEHLQQSISYGLTSQYPSRVKFWQERTKGKIVRSPAETGILNTVLVDGFSTKLKFEGIFLPVASMPDMEHIIYPYCTGSSWRGDKHRLHGKKIPGNYLGILTTEEIVDEVGLLNGTWNPLSQYIYDVSTGWIDQKCTCSSTWEYESAPIPPTCLKAWFPWSVWLEGQWHNSSITNNVAESFAVNQVRSWSGGGWRVSGGWWMQDYGGGGARQYDSYRANVYNAYGQDGDHGYGQLRGPFRIDATGILSVKTVSPSFSDLDGTTQHNKCYSAARISQPQRNSSGAVWSDHRENVTGGWKSSFVFIVSSRAEQCTSVQTVSRSFTNAIHTHSHGSCSPVGGDGFAFVIRDDTSTRPTSSDVGTKGPGLGYQGLRHSLAVEFDTWHNHLHAEPYEPHVAVHTNGPNPNQAHHEAHLCSTIDLPSFTDGLEHEAVITYTPDVTWEAIASSLESGSFTGASSHLSHFIGERPGLFNIYVDNMELPLLSVPLTIDTVLRSETKSAWVGFTSGTGDTWQVIDVISWNFTSFS</sequence>
<dbReference type="InterPro" id="IPR013320">
    <property type="entry name" value="ConA-like_dom_sf"/>
</dbReference>
<reference evidence="3 4" key="1">
    <citation type="journal article" date="2009" name="Science">
        <title>Green evolution and dynamic adaptations revealed by genomes of the marine picoeukaryotes Micromonas.</title>
        <authorList>
            <person name="Worden A.Z."/>
            <person name="Lee J.H."/>
            <person name="Mock T."/>
            <person name="Rouze P."/>
            <person name="Simmons M.P."/>
            <person name="Aerts A.L."/>
            <person name="Allen A.E."/>
            <person name="Cuvelier M.L."/>
            <person name="Derelle E."/>
            <person name="Everett M.V."/>
            <person name="Foulon E."/>
            <person name="Grimwood J."/>
            <person name="Gundlach H."/>
            <person name="Henrissat B."/>
            <person name="Napoli C."/>
            <person name="McDonald S.M."/>
            <person name="Parker M.S."/>
            <person name="Rombauts S."/>
            <person name="Salamov A."/>
            <person name="Von Dassow P."/>
            <person name="Badger J.H."/>
            <person name="Coutinho P.M."/>
            <person name="Demir E."/>
            <person name="Dubchak I."/>
            <person name="Gentemann C."/>
            <person name="Eikrem W."/>
            <person name="Gready J.E."/>
            <person name="John U."/>
            <person name="Lanier W."/>
            <person name="Lindquist E.A."/>
            <person name="Lucas S."/>
            <person name="Mayer K.F."/>
            <person name="Moreau H."/>
            <person name="Not F."/>
            <person name="Otillar R."/>
            <person name="Panaud O."/>
            <person name="Pangilinan J."/>
            <person name="Paulsen I."/>
            <person name="Piegu B."/>
            <person name="Poliakov A."/>
            <person name="Robbens S."/>
            <person name="Schmutz J."/>
            <person name="Toulza E."/>
            <person name="Wyss T."/>
            <person name="Zelensky A."/>
            <person name="Zhou K."/>
            <person name="Armbrust E.V."/>
            <person name="Bhattacharya D."/>
            <person name="Goodenough U.W."/>
            <person name="Van de Peer Y."/>
            <person name="Grigoriev I.V."/>
        </authorList>
    </citation>
    <scope>NUCLEOTIDE SEQUENCE [LARGE SCALE GENOMIC DNA]</scope>
    <source>
        <strain evidence="3 4">CCMP1545</strain>
    </source>
</reference>
<dbReference type="CDD" id="cd01951">
    <property type="entry name" value="lectin_L-type"/>
    <property type="match status" value="1"/>
</dbReference>
<dbReference type="GeneID" id="9681602"/>
<dbReference type="EMBL" id="GG663736">
    <property type="protein sequence ID" value="EEH59963.1"/>
    <property type="molecule type" value="Genomic_DNA"/>
</dbReference>
<dbReference type="InterPro" id="IPR056573">
    <property type="entry name" value="Lectin_L-type_dom"/>
</dbReference>
<dbReference type="PROSITE" id="PS00307">
    <property type="entry name" value="LECTIN_LEGUME_BETA"/>
    <property type="match status" value="1"/>
</dbReference>
<dbReference type="SUPFAM" id="SSF49899">
    <property type="entry name" value="Concanavalin A-like lectins/glucanases"/>
    <property type="match status" value="1"/>
</dbReference>
<dbReference type="GO" id="GO:0030246">
    <property type="term" value="F:carbohydrate binding"/>
    <property type="evidence" value="ECO:0007669"/>
    <property type="project" value="UniProtKB-KW"/>
</dbReference>
<organism evidence="4">
    <name type="scientific">Micromonas pusilla (strain CCMP1545)</name>
    <name type="common">Picoplanktonic green alga</name>
    <dbReference type="NCBI Taxonomy" id="564608"/>
    <lineage>
        <taxon>Eukaryota</taxon>
        <taxon>Viridiplantae</taxon>
        <taxon>Chlorophyta</taxon>
        <taxon>Mamiellophyceae</taxon>
        <taxon>Mamiellales</taxon>
        <taxon>Mamiellaceae</taxon>
        <taxon>Micromonas</taxon>
    </lineage>
</organism>
<dbReference type="OMA" id="AKGECRM"/>
<dbReference type="OrthoDB" id="4062651at2759"/>
<feature type="domain" description="Legume lectin" evidence="2">
    <location>
        <begin position="1116"/>
        <end position="1324"/>
    </location>
</feature>
<dbReference type="Proteomes" id="UP000001876">
    <property type="component" value="Unassembled WGS sequence"/>
</dbReference>
<dbReference type="KEGG" id="mpp:MICPUCDRAFT_55759"/>
<keyword evidence="1" id="KW-0430">Lectin</keyword>
<name>C1MLL7_MICPC</name>
<evidence type="ECO:0000256" key="1">
    <source>
        <dbReference type="ARBA" id="ARBA00022734"/>
    </source>
</evidence>
<dbReference type="Pfam" id="PF00139">
    <property type="entry name" value="Lectin_legB"/>
    <property type="match status" value="1"/>
</dbReference>
<dbReference type="RefSeq" id="XP_003056587.1">
    <property type="nucleotide sequence ID" value="XM_003056541.1"/>
</dbReference>
<dbReference type="PANTHER" id="PTHR12223:SF19">
    <property type="entry name" value="LEGUME LECTIN DOMAIN-CONTAINING PROTEIN"/>
    <property type="match status" value="1"/>
</dbReference>
<dbReference type="InterPro" id="IPR001220">
    <property type="entry name" value="Legume_lectin_dom"/>
</dbReference>
<protein>
    <submittedName>
        <fullName evidence="3">Lectin domain-containing protein</fullName>
    </submittedName>
</protein>
<dbReference type="InterPro" id="IPR019825">
    <property type="entry name" value="Lectin_legB_Mn/Ca_BS"/>
</dbReference>
<dbReference type="PANTHER" id="PTHR12223">
    <property type="entry name" value="VESICULAR MANNOSE-BINDING LECTIN"/>
    <property type="match status" value="1"/>
</dbReference>
<evidence type="ECO:0000259" key="2">
    <source>
        <dbReference type="Pfam" id="PF00139"/>
    </source>
</evidence>
<dbReference type="InterPro" id="IPR051136">
    <property type="entry name" value="Intracellular_Lectin-GPT"/>
</dbReference>
<proteinExistence type="predicted"/>